<dbReference type="FunFam" id="3.40.50.300:FF:000808">
    <property type="entry name" value="Small GTP-binding protein, putative"/>
    <property type="match status" value="1"/>
</dbReference>
<protein>
    <submittedName>
        <fullName evidence="4">Small GTP-binding protein</fullName>
    </submittedName>
</protein>
<dbReference type="SMART" id="SM00176">
    <property type="entry name" value="RAN"/>
    <property type="match status" value="1"/>
</dbReference>
<organism evidence="3 4">
    <name type="scientific">Plectus sambesii</name>
    <dbReference type="NCBI Taxonomy" id="2011161"/>
    <lineage>
        <taxon>Eukaryota</taxon>
        <taxon>Metazoa</taxon>
        <taxon>Ecdysozoa</taxon>
        <taxon>Nematoda</taxon>
        <taxon>Chromadorea</taxon>
        <taxon>Plectida</taxon>
        <taxon>Plectina</taxon>
        <taxon>Plectoidea</taxon>
        <taxon>Plectidae</taxon>
        <taxon>Plectus</taxon>
    </lineage>
</organism>
<dbReference type="GO" id="GO:0003924">
    <property type="term" value="F:GTPase activity"/>
    <property type="evidence" value="ECO:0007669"/>
    <property type="project" value="InterPro"/>
</dbReference>
<dbReference type="GO" id="GO:0005525">
    <property type="term" value="F:GTP binding"/>
    <property type="evidence" value="ECO:0007669"/>
    <property type="project" value="UniProtKB-KW"/>
</dbReference>
<evidence type="ECO:0000256" key="1">
    <source>
        <dbReference type="ARBA" id="ARBA00022741"/>
    </source>
</evidence>
<dbReference type="SMART" id="SM00173">
    <property type="entry name" value="RAS"/>
    <property type="match status" value="1"/>
</dbReference>
<sequence>MNNYREQLTSVRAKVVVVGATGVGKTSIIMRQDNHEFATKLSPTLGASFISTNVQVDGQTVEMQLWDTAGQERFRSMVPMYLRNAAGAFIVYDMTALPTFNDLPAWMEDLNRWTDQPLKICILANKSDLASQRQVTAAEGAAFAESFGAHFYETSALNGNGIEQCFRDMAHALLVKKEDSADASILTLSDRHSGLSQRENKQCC</sequence>
<reference evidence="4" key="1">
    <citation type="submission" date="2022-11" db="UniProtKB">
        <authorList>
            <consortium name="WormBaseParasite"/>
        </authorList>
    </citation>
    <scope>IDENTIFICATION</scope>
</reference>
<dbReference type="SUPFAM" id="SSF52540">
    <property type="entry name" value="P-loop containing nucleoside triphosphate hydrolases"/>
    <property type="match status" value="1"/>
</dbReference>
<dbReference type="Proteomes" id="UP000887566">
    <property type="component" value="Unplaced"/>
</dbReference>
<dbReference type="Gene3D" id="3.40.50.300">
    <property type="entry name" value="P-loop containing nucleotide triphosphate hydrolases"/>
    <property type="match status" value="1"/>
</dbReference>
<dbReference type="InterPro" id="IPR027417">
    <property type="entry name" value="P-loop_NTPase"/>
</dbReference>
<dbReference type="CDD" id="cd00154">
    <property type="entry name" value="Rab"/>
    <property type="match status" value="1"/>
</dbReference>
<proteinExistence type="predicted"/>
<accession>A0A914VLH1</accession>
<keyword evidence="1" id="KW-0547">Nucleotide-binding</keyword>
<dbReference type="AlphaFoldDB" id="A0A914VLH1"/>
<dbReference type="PROSITE" id="PS51419">
    <property type="entry name" value="RAB"/>
    <property type="match status" value="1"/>
</dbReference>
<keyword evidence="3" id="KW-1185">Reference proteome</keyword>
<dbReference type="NCBIfam" id="TIGR00231">
    <property type="entry name" value="small_GTP"/>
    <property type="match status" value="1"/>
</dbReference>
<dbReference type="SMART" id="SM00175">
    <property type="entry name" value="RAB"/>
    <property type="match status" value="1"/>
</dbReference>
<dbReference type="InterPro" id="IPR050227">
    <property type="entry name" value="Rab"/>
</dbReference>
<dbReference type="InterPro" id="IPR001806">
    <property type="entry name" value="Small_GTPase"/>
</dbReference>
<name>A0A914VLH1_9BILA</name>
<dbReference type="WBParaSite" id="PSAMB.scaffold2193size24700.g16806.t1">
    <property type="protein sequence ID" value="PSAMB.scaffold2193size24700.g16806.t1"/>
    <property type="gene ID" value="PSAMB.scaffold2193size24700.g16806"/>
</dbReference>
<evidence type="ECO:0000313" key="4">
    <source>
        <dbReference type="WBParaSite" id="PSAMB.scaffold2193size24700.g16806.t1"/>
    </source>
</evidence>
<dbReference type="PRINTS" id="PR00449">
    <property type="entry name" value="RASTRNSFRMNG"/>
</dbReference>
<evidence type="ECO:0000256" key="2">
    <source>
        <dbReference type="ARBA" id="ARBA00023134"/>
    </source>
</evidence>
<evidence type="ECO:0000313" key="3">
    <source>
        <dbReference type="Proteomes" id="UP000887566"/>
    </source>
</evidence>
<dbReference type="InterPro" id="IPR005225">
    <property type="entry name" value="Small_GTP-bd"/>
</dbReference>
<dbReference type="PANTHER" id="PTHR47977">
    <property type="entry name" value="RAS-RELATED PROTEIN RAB"/>
    <property type="match status" value="1"/>
</dbReference>
<dbReference type="PROSITE" id="PS51421">
    <property type="entry name" value="RAS"/>
    <property type="match status" value="1"/>
</dbReference>
<dbReference type="Pfam" id="PF00071">
    <property type="entry name" value="Ras"/>
    <property type="match status" value="1"/>
</dbReference>
<keyword evidence="2" id="KW-0342">GTP-binding</keyword>
<dbReference type="SMART" id="SM00174">
    <property type="entry name" value="RHO"/>
    <property type="match status" value="1"/>
</dbReference>
<dbReference type="PROSITE" id="PS51417">
    <property type="entry name" value="ARF"/>
    <property type="match status" value="1"/>
</dbReference>